<protein>
    <submittedName>
        <fullName evidence="2">Uncharacterized protein</fullName>
    </submittedName>
</protein>
<accession>A0A915PNY2</accession>
<reference evidence="2" key="1">
    <citation type="submission" date="2022-11" db="UniProtKB">
        <authorList>
            <consortium name="WormBaseParasite"/>
        </authorList>
    </citation>
    <scope>IDENTIFICATION</scope>
</reference>
<keyword evidence="1" id="KW-1185">Reference proteome</keyword>
<organism evidence="1 2">
    <name type="scientific">Setaria digitata</name>
    <dbReference type="NCBI Taxonomy" id="48799"/>
    <lineage>
        <taxon>Eukaryota</taxon>
        <taxon>Metazoa</taxon>
        <taxon>Ecdysozoa</taxon>
        <taxon>Nematoda</taxon>
        <taxon>Chromadorea</taxon>
        <taxon>Rhabditida</taxon>
        <taxon>Spirurina</taxon>
        <taxon>Spiruromorpha</taxon>
        <taxon>Filarioidea</taxon>
        <taxon>Setariidae</taxon>
        <taxon>Setaria</taxon>
    </lineage>
</organism>
<dbReference type="WBParaSite" id="sdigi.contig177.g5699.t1">
    <property type="protein sequence ID" value="sdigi.contig177.g5699.t1"/>
    <property type="gene ID" value="sdigi.contig177.g5699"/>
</dbReference>
<evidence type="ECO:0000313" key="2">
    <source>
        <dbReference type="WBParaSite" id="sdigi.contig177.g5699.t1"/>
    </source>
</evidence>
<dbReference type="Proteomes" id="UP000887581">
    <property type="component" value="Unplaced"/>
</dbReference>
<evidence type="ECO:0000313" key="1">
    <source>
        <dbReference type="Proteomes" id="UP000887581"/>
    </source>
</evidence>
<sequence>MLLSLFIVVTHTTPLENPELAKKLLQAIPRFKRQVGPFNGCGRCCCCLRCCCCQQPVVVPRCCQITRRICCQLSSTCCNRINQTVVPQQLVPLPIPVIGNQILTPQQIVPGPLPIPAIGQGVGIQQLLPQILSPIQQVPSLLKGSVCCSCFGIGHGSGRRRNSPAFIQ</sequence>
<proteinExistence type="predicted"/>
<name>A0A915PNY2_9BILA</name>
<dbReference type="AlphaFoldDB" id="A0A915PNY2"/>